<evidence type="ECO:0000256" key="4">
    <source>
        <dbReference type="ARBA" id="ARBA00023242"/>
    </source>
</evidence>
<evidence type="ECO:0000256" key="6">
    <source>
        <dbReference type="SAM" id="MobiDB-lite"/>
    </source>
</evidence>
<organism evidence="8 9">
    <name type="scientific">Tritrichomonas musculus</name>
    <dbReference type="NCBI Taxonomy" id="1915356"/>
    <lineage>
        <taxon>Eukaryota</taxon>
        <taxon>Metamonada</taxon>
        <taxon>Parabasalia</taxon>
        <taxon>Tritrichomonadida</taxon>
        <taxon>Tritrichomonadidae</taxon>
        <taxon>Tritrichomonas</taxon>
    </lineage>
</organism>
<reference evidence="8 9" key="1">
    <citation type="submission" date="2024-04" db="EMBL/GenBank/DDBJ databases">
        <title>Tritrichomonas musculus Genome.</title>
        <authorList>
            <person name="Alves-Ferreira E."/>
            <person name="Grigg M."/>
            <person name="Lorenzi H."/>
            <person name="Galac M."/>
        </authorList>
    </citation>
    <scope>NUCLEOTIDE SEQUENCE [LARGE SCALE GENOMIC DNA]</scope>
    <source>
        <strain evidence="8 9">EAF2021</strain>
    </source>
</reference>
<dbReference type="SUPFAM" id="SSF52540">
    <property type="entry name" value="P-loop containing nucleoside triphosphate hydrolases"/>
    <property type="match status" value="1"/>
</dbReference>
<dbReference type="PROSITE" id="PS51721">
    <property type="entry name" value="G_CP"/>
    <property type="match status" value="1"/>
</dbReference>
<dbReference type="Pfam" id="PF01926">
    <property type="entry name" value="MMR_HSR1"/>
    <property type="match status" value="1"/>
</dbReference>
<keyword evidence="2 5" id="KW-0547">Nucleotide-binding</keyword>
<keyword evidence="9" id="KW-1185">Reference proteome</keyword>
<dbReference type="Gene3D" id="3.40.50.300">
    <property type="entry name" value="P-loop containing nucleotide triphosphate hydrolases"/>
    <property type="match status" value="1"/>
</dbReference>
<evidence type="ECO:0000256" key="5">
    <source>
        <dbReference type="RuleBase" id="RU364023"/>
    </source>
</evidence>
<dbReference type="InterPro" id="IPR027417">
    <property type="entry name" value="P-loop_NTPase"/>
</dbReference>
<comment type="subcellular location">
    <subcellularLocation>
        <location evidence="1 5">Nucleus</location>
        <location evidence="1 5">Nucleolus</location>
    </subcellularLocation>
</comment>
<dbReference type="EMBL" id="JAPFFF010000002">
    <property type="protein sequence ID" value="KAK8897144.1"/>
    <property type="molecule type" value="Genomic_DNA"/>
</dbReference>
<feature type="compositionally biased region" description="Basic and acidic residues" evidence="6">
    <location>
        <begin position="478"/>
        <end position="489"/>
    </location>
</feature>
<evidence type="ECO:0000256" key="3">
    <source>
        <dbReference type="ARBA" id="ARBA00023134"/>
    </source>
</evidence>
<evidence type="ECO:0000313" key="9">
    <source>
        <dbReference type="Proteomes" id="UP001470230"/>
    </source>
</evidence>
<dbReference type="Proteomes" id="UP001470230">
    <property type="component" value="Unassembled WGS sequence"/>
</dbReference>
<dbReference type="InterPro" id="IPR023179">
    <property type="entry name" value="GTP-bd_ortho_bundle_sf"/>
</dbReference>
<dbReference type="InterPro" id="IPR024929">
    <property type="entry name" value="GNL2_CP_dom"/>
</dbReference>
<dbReference type="InterPro" id="IPR006073">
    <property type="entry name" value="GTP-bd"/>
</dbReference>
<dbReference type="InterPro" id="IPR030378">
    <property type="entry name" value="G_CP_dom"/>
</dbReference>
<dbReference type="PANTHER" id="PTHR11089">
    <property type="entry name" value="GTP-BINDING PROTEIN-RELATED"/>
    <property type="match status" value="1"/>
</dbReference>
<dbReference type="Gene3D" id="1.10.1580.10">
    <property type="match status" value="1"/>
</dbReference>
<protein>
    <recommendedName>
        <fullName evidence="5">Nucleolar GTP-binding protein 2</fullName>
    </recommendedName>
</protein>
<comment type="similarity">
    <text evidence="5">Belongs to the TRAFAC class YlqF/YawG GTPase family. NOG2 subfamily.</text>
</comment>
<evidence type="ECO:0000256" key="2">
    <source>
        <dbReference type="ARBA" id="ARBA00022741"/>
    </source>
</evidence>
<proteinExistence type="inferred from homology"/>
<comment type="caution">
    <text evidence="8">The sequence shown here is derived from an EMBL/GenBank/DDBJ whole genome shotgun (WGS) entry which is preliminary data.</text>
</comment>
<dbReference type="InterPro" id="IPR012971">
    <property type="entry name" value="NOG2_N_dom"/>
</dbReference>
<comment type="function">
    <text evidence="5">GTPase that associates with pre-60S ribosomal subunits in the nucleolus and is required for their nuclear export and maturation.</text>
</comment>
<dbReference type="PANTHER" id="PTHR11089:SF9">
    <property type="entry name" value="NUCLEOLAR GTP-BINDING PROTEIN 2"/>
    <property type="match status" value="1"/>
</dbReference>
<evidence type="ECO:0000256" key="1">
    <source>
        <dbReference type="ARBA" id="ARBA00004604"/>
    </source>
</evidence>
<keyword evidence="3 5" id="KW-0342">GTP-binding</keyword>
<dbReference type="InterPro" id="IPR050755">
    <property type="entry name" value="TRAFAC_YlqF/YawG_RiboMat"/>
</dbReference>
<dbReference type="Pfam" id="PF08153">
    <property type="entry name" value="NGP1NT"/>
    <property type="match status" value="1"/>
</dbReference>
<name>A0ABR2L1A8_9EUKA</name>
<accession>A0ABR2L1A8</accession>
<evidence type="ECO:0000259" key="7">
    <source>
        <dbReference type="PROSITE" id="PS51721"/>
    </source>
</evidence>
<dbReference type="CDD" id="cd01858">
    <property type="entry name" value="NGP_1"/>
    <property type="match status" value="1"/>
</dbReference>
<feature type="domain" description="CP-type G" evidence="7">
    <location>
        <begin position="171"/>
        <end position="333"/>
    </location>
</feature>
<sequence>MSSQKAHSPNVHVKSKKRYFERSQAKEKLLNMYRSSGKLSHELPNTKIAPDRRYFGNTRTITQEELAKYQNAYKEITTDQYQVILHRRKLPQSLVHDEQENKKYDLLKADSFKDTFGKKAQRRKPVLGAYDLKTLVEQAQEQNENFEISKTKITSVDDNKDIEMGQTKRILGEVYKVIDSSDVIIEVLDARDPLGTRSRKLEDYMAKETPHKHLVFLVNKCDLVPKWVVEKAVRRLSRERPTLAFRASTENNAFGIDQLVALLRQFQILHKDHAHLCVGLVGYPNVGKSSVINALRREKVCPVAPVPGETKVWRYVALTKKIYLIDCPGHVYPEDITDAERVLRSVTRTERIDEPEHYIQYIVDRVRPQYLTKTYGIEKFDSPDDLLDKIAKRHGRLMKGGKPDLHDAAIKLIRDFQRGKLPWFVLVHSKDIANPLKRKVEVKVAHADLKQVVRSVEFDAIDEQEIIDPDEEAEDAENEKIEAEEEAKLPDLVNEEEEEEEKKE</sequence>
<gene>
    <name evidence="8" type="ORF">M9Y10_015078</name>
</gene>
<evidence type="ECO:0000313" key="8">
    <source>
        <dbReference type="EMBL" id="KAK8897144.1"/>
    </source>
</evidence>
<feature type="region of interest" description="Disordered" evidence="6">
    <location>
        <begin position="464"/>
        <end position="504"/>
    </location>
</feature>
<feature type="compositionally biased region" description="Acidic residues" evidence="6">
    <location>
        <begin position="464"/>
        <end position="477"/>
    </location>
</feature>
<keyword evidence="4 5" id="KW-0539">Nucleus</keyword>
<feature type="compositionally biased region" description="Acidic residues" evidence="6">
    <location>
        <begin position="493"/>
        <end position="504"/>
    </location>
</feature>